<feature type="compositionally biased region" description="Basic and acidic residues" evidence="1">
    <location>
        <begin position="296"/>
        <end position="310"/>
    </location>
</feature>
<gene>
    <name evidence="2" type="ORF">BSAL_51185</name>
</gene>
<accession>A0A0S4IHM1</accession>
<dbReference type="EMBL" id="CYKH01000057">
    <property type="protein sequence ID" value="CUE66414.1"/>
    <property type="molecule type" value="Genomic_DNA"/>
</dbReference>
<sequence>MTAGSSKPTTATSATIAATPAAVPLSTSDLMLQAHQIISFEATERETLLWEERKDIATLHVSLKRAQQLDNDRILQQQRRFEAACDSRIRTVERKMMLLDGEEQKLRLAILKSEVLQLEAIVRHCTKSIRGEVFTATQDAQQRIKYFNKTLDIILKKEAAARRDLLGMERYEFLVMKQRSDKEVTDKQREILLIRMRQTKQQQHDQERRRQEEAATHNNSNRSATVHSRYSVNNNSLNSTTQRRKSNALSSHSSHANTAGQQSLRQSAEKEPTRQTDDEELDEVAHDAPQDEEEESVKREQLAAHADDNGNHASVPRSDLHDARSPPSRALSSSRSRSPRSSRSASSRSSRSSGDSEGSPRSDNSTSPARESRHHRHDHSKQTTAPAAEAVMSPSTPAVAGWQPKRRNP</sequence>
<dbReference type="Proteomes" id="UP000051952">
    <property type="component" value="Unassembled WGS sequence"/>
</dbReference>
<reference evidence="3" key="1">
    <citation type="submission" date="2015-09" db="EMBL/GenBank/DDBJ databases">
        <authorList>
            <consortium name="Pathogen Informatics"/>
        </authorList>
    </citation>
    <scope>NUCLEOTIDE SEQUENCE [LARGE SCALE GENOMIC DNA]</scope>
    <source>
        <strain evidence="3">Lake Konstanz</strain>
    </source>
</reference>
<feature type="region of interest" description="Disordered" evidence="1">
    <location>
        <begin position="196"/>
        <end position="409"/>
    </location>
</feature>
<feature type="compositionally biased region" description="Low complexity" evidence="1">
    <location>
        <begin position="325"/>
        <end position="362"/>
    </location>
</feature>
<feature type="compositionally biased region" description="Polar residues" evidence="1">
    <location>
        <begin position="216"/>
        <end position="241"/>
    </location>
</feature>
<name>A0A0S4IHM1_BODSA</name>
<organism evidence="2 3">
    <name type="scientific">Bodo saltans</name>
    <name type="common">Flagellated protozoan</name>
    <dbReference type="NCBI Taxonomy" id="75058"/>
    <lineage>
        <taxon>Eukaryota</taxon>
        <taxon>Discoba</taxon>
        <taxon>Euglenozoa</taxon>
        <taxon>Kinetoplastea</taxon>
        <taxon>Metakinetoplastina</taxon>
        <taxon>Eubodonida</taxon>
        <taxon>Bodonidae</taxon>
        <taxon>Bodo</taxon>
    </lineage>
</organism>
<feature type="compositionally biased region" description="Low complexity" evidence="1">
    <location>
        <begin position="247"/>
        <end position="257"/>
    </location>
</feature>
<dbReference type="AlphaFoldDB" id="A0A0S4IHM1"/>
<dbReference type="VEuPathDB" id="TriTrypDB:BSAL_51185"/>
<proteinExistence type="predicted"/>
<evidence type="ECO:0000256" key="1">
    <source>
        <dbReference type="SAM" id="MobiDB-lite"/>
    </source>
</evidence>
<evidence type="ECO:0000313" key="3">
    <source>
        <dbReference type="Proteomes" id="UP000051952"/>
    </source>
</evidence>
<feature type="compositionally biased region" description="Basic and acidic residues" evidence="1">
    <location>
        <begin position="267"/>
        <end position="276"/>
    </location>
</feature>
<keyword evidence="3" id="KW-1185">Reference proteome</keyword>
<feature type="compositionally biased region" description="Basic and acidic residues" evidence="1">
    <location>
        <begin position="202"/>
        <end position="215"/>
    </location>
</feature>
<evidence type="ECO:0000313" key="2">
    <source>
        <dbReference type="EMBL" id="CUE66414.1"/>
    </source>
</evidence>
<protein>
    <submittedName>
        <fullName evidence="2">Uncharacterized protein</fullName>
    </submittedName>
</protein>